<keyword evidence="2" id="KW-1185">Reference proteome</keyword>
<sequence>MGSKEANVEWSRRKTYLCYRQFGYIASNFHCFSRKKLFEHEIGQILIRSTISENRLNGLTWIFIHRYLTLQISNHEILDHFTQSGVSRHLKLIL</sequence>
<accession>A0ABQ9H212</accession>
<gene>
    <name evidence="1" type="ORF">PR048_018919</name>
</gene>
<dbReference type="EMBL" id="JARBHB010000007">
    <property type="protein sequence ID" value="KAJ8878342.1"/>
    <property type="molecule type" value="Genomic_DNA"/>
</dbReference>
<dbReference type="Proteomes" id="UP001159363">
    <property type="component" value="Chromosome 6"/>
</dbReference>
<organism evidence="1 2">
    <name type="scientific">Dryococelus australis</name>
    <dbReference type="NCBI Taxonomy" id="614101"/>
    <lineage>
        <taxon>Eukaryota</taxon>
        <taxon>Metazoa</taxon>
        <taxon>Ecdysozoa</taxon>
        <taxon>Arthropoda</taxon>
        <taxon>Hexapoda</taxon>
        <taxon>Insecta</taxon>
        <taxon>Pterygota</taxon>
        <taxon>Neoptera</taxon>
        <taxon>Polyneoptera</taxon>
        <taxon>Phasmatodea</taxon>
        <taxon>Verophasmatodea</taxon>
        <taxon>Anareolatae</taxon>
        <taxon>Phasmatidae</taxon>
        <taxon>Eurycanthinae</taxon>
        <taxon>Dryococelus</taxon>
    </lineage>
</organism>
<evidence type="ECO:0000313" key="2">
    <source>
        <dbReference type="Proteomes" id="UP001159363"/>
    </source>
</evidence>
<protein>
    <submittedName>
        <fullName evidence="1">Uncharacterized protein</fullName>
    </submittedName>
</protein>
<evidence type="ECO:0000313" key="1">
    <source>
        <dbReference type="EMBL" id="KAJ8878342.1"/>
    </source>
</evidence>
<name>A0ABQ9H212_9NEOP</name>
<comment type="caution">
    <text evidence="1">The sequence shown here is derived from an EMBL/GenBank/DDBJ whole genome shotgun (WGS) entry which is preliminary data.</text>
</comment>
<proteinExistence type="predicted"/>
<reference evidence="1 2" key="1">
    <citation type="submission" date="2023-02" db="EMBL/GenBank/DDBJ databases">
        <title>LHISI_Scaffold_Assembly.</title>
        <authorList>
            <person name="Stuart O.P."/>
            <person name="Cleave R."/>
            <person name="Magrath M.J.L."/>
            <person name="Mikheyev A.S."/>
        </authorList>
    </citation>
    <scope>NUCLEOTIDE SEQUENCE [LARGE SCALE GENOMIC DNA]</scope>
    <source>
        <strain evidence="1">Daus_M_001</strain>
        <tissue evidence="1">Leg muscle</tissue>
    </source>
</reference>